<feature type="signal peptide" evidence="1">
    <location>
        <begin position="1"/>
        <end position="19"/>
    </location>
</feature>
<evidence type="ECO:0000256" key="1">
    <source>
        <dbReference type="SAM" id="SignalP"/>
    </source>
</evidence>
<evidence type="ECO:0000259" key="2">
    <source>
        <dbReference type="Pfam" id="PF01425"/>
    </source>
</evidence>
<dbReference type="AlphaFoldDB" id="A0A401GLB1"/>
<dbReference type="Pfam" id="PF01425">
    <property type="entry name" value="Amidase"/>
    <property type="match status" value="1"/>
</dbReference>
<dbReference type="InterPro" id="IPR036928">
    <property type="entry name" value="AS_sf"/>
</dbReference>
<dbReference type="EMBL" id="BFAD01000004">
    <property type="protein sequence ID" value="GBE82929.1"/>
    <property type="molecule type" value="Genomic_DNA"/>
</dbReference>
<dbReference type="SUPFAM" id="SSF75304">
    <property type="entry name" value="Amidase signature (AS) enzymes"/>
    <property type="match status" value="1"/>
</dbReference>
<feature type="chain" id="PRO_5019296795" evidence="1">
    <location>
        <begin position="20"/>
        <end position="569"/>
    </location>
</feature>
<keyword evidence="4" id="KW-1185">Reference proteome</keyword>
<comment type="caution">
    <text evidence="3">The sequence shown here is derived from an EMBL/GenBank/DDBJ whole genome shotgun (WGS) entry which is preliminary data.</text>
</comment>
<keyword evidence="1" id="KW-0732">Signal</keyword>
<dbReference type="InParanoid" id="A0A401GLB1"/>
<dbReference type="InterPro" id="IPR023631">
    <property type="entry name" value="Amidase_dom"/>
</dbReference>
<evidence type="ECO:0000313" key="4">
    <source>
        <dbReference type="Proteomes" id="UP000287166"/>
    </source>
</evidence>
<sequence>MFLVKLFSAALCLTAPVRAFNSYGFSPVNGAYVSHGGTPPPDIYVPSDHLGKSLPDLFYATIDDLQFGLAQGTFTSVDLVKAYFARIEEVNNITHAVIETNPDALAIAASLDAERANGVVRGKMHGIPVLVKDNIGTLDKMNTTAGSYAFVGAILPRDSTIAAKLKAAGAILIGKANLSQFANYRSTNSTNGWTSRGGQTTAAYYPYLDPSGSSSGPGVSCSIGLAAVCIGTETDGSIISPSSRNSLTGIKPSVGLTSRYLVIPISQTQDTVGPMTRTIMDAAYVLSVIAGPDPYDNYTSAIPFDTVPNYAANCNINGLQGAKIGIPRNAISVHTIDGPEVAAFNASIPIFKALGATVLESADFPDLEGYVNFTGSSYATDPVVGADFVVGIANYFNELVYNPLEIHSLTELANFTMSYPPEDYPDRNIATWQQDLALNVTQGDSAYYTALLEQYYYGSNATILGALDNYDLDALIIPSSFAPGYAAIAGYPIVTVPLNYYPGNTTVTWNSRYTLVESAPNMPFGISIYGRRFSEATMVQYACAFEAATNYRNLKLPYLIPNIQLVDVM</sequence>
<dbReference type="FunCoup" id="A0A401GLB1">
    <property type="interactions" value="181"/>
</dbReference>
<name>A0A401GLB1_9APHY</name>
<organism evidence="3 4">
    <name type="scientific">Sparassis crispa</name>
    <dbReference type="NCBI Taxonomy" id="139825"/>
    <lineage>
        <taxon>Eukaryota</taxon>
        <taxon>Fungi</taxon>
        <taxon>Dikarya</taxon>
        <taxon>Basidiomycota</taxon>
        <taxon>Agaricomycotina</taxon>
        <taxon>Agaricomycetes</taxon>
        <taxon>Polyporales</taxon>
        <taxon>Sparassidaceae</taxon>
        <taxon>Sparassis</taxon>
    </lineage>
</organism>
<dbReference type="PANTHER" id="PTHR42678:SF34">
    <property type="entry name" value="OS04G0183300 PROTEIN"/>
    <property type="match status" value="1"/>
</dbReference>
<dbReference type="OrthoDB" id="566138at2759"/>
<feature type="domain" description="Amidase" evidence="2">
    <location>
        <begin position="78"/>
        <end position="538"/>
    </location>
</feature>
<dbReference type="STRING" id="139825.A0A401GLB1"/>
<proteinExistence type="predicted"/>
<dbReference type="Gene3D" id="3.90.1300.10">
    <property type="entry name" value="Amidase signature (AS) domain"/>
    <property type="match status" value="1"/>
</dbReference>
<evidence type="ECO:0000313" key="3">
    <source>
        <dbReference type="EMBL" id="GBE82929.1"/>
    </source>
</evidence>
<reference evidence="3 4" key="1">
    <citation type="journal article" date="2018" name="Sci. Rep.">
        <title>Genome sequence of the cauliflower mushroom Sparassis crispa (Hanabiratake) and its association with beneficial usage.</title>
        <authorList>
            <person name="Kiyama R."/>
            <person name="Furutani Y."/>
            <person name="Kawaguchi K."/>
            <person name="Nakanishi T."/>
        </authorList>
    </citation>
    <scope>NUCLEOTIDE SEQUENCE [LARGE SCALE GENOMIC DNA]</scope>
</reference>
<dbReference type="PANTHER" id="PTHR42678">
    <property type="entry name" value="AMIDASE"/>
    <property type="match status" value="1"/>
</dbReference>
<dbReference type="GeneID" id="38779846"/>
<dbReference type="RefSeq" id="XP_027613842.1">
    <property type="nucleotide sequence ID" value="XM_027758041.1"/>
</dbReference>
<gene>
    <name evidence="3" type="ORF">SCP_0413160</name>
</gene>
<dbReference type="Proteomes" id="UP000287166">
    <property type="component" value="Unassembled WGS sequence"/>
</dbReference>
<protein>
    <submittedName>
        <fullName evidence="3">Amidase</fullName>
    </submittedName>
</protein>
<accession>A0A401GLB1</accession>